<dbReference type="InterPro" id="IPR050078">
    <property type="entry name" value="Ribosomal_L11_MeTrfase_PrmA"/>
</dbReference>
<keyword evidence="7" id="KW-1133">Transmembrane helix</keyword>
<organism evidence="8 9">
    <name type="scientific">Polymorphobacter multimanifer</name>
    <dbReference type="NCBI Taxonomy" id="1070431"/>
    <lineage>
        <taxon>Bacteria</taxon>
        <taxon>Pseudomonadati</taxon>
        <taxon>Pseudomonadota</taxon>
        <taxon>Alphaproteobacteria</taxon>
        <taxon>Sphingomonadales</taxon>
        <taxon>Sphingosinicellaceae</taxon>
        <taxon>Polymorphobacter</taxon>
    </lineage>
</organism>
<proteinExistence type="inferred from homology"/>
<evidence type="ECO:0000256" key="2">
    <source>
        <dbReference type="ARBA" id="ARBA00022490"/>
    </source>
</evidence>
<dbReference type="PANTHER" id="PTHR43648">
    <property type="entry name" value="ELECTRON TRANSFER FLAVOPROTEIN BETA SUBUNIT LYSINE METHYLTRANSFERASE"/>
    <property type="match status" value="1"/>
</dbReference>
<feature type="binding site" evidence="6">
    <location>
        <position position="128"/>
    </location>
    <ligand>
        <name>S-adenosyl-L-methionine</name>
        <dbReference type="ChEBI" id="CHEBI:59789"/>
    </ligand>
</feature>
<keyword evidence="2 6" id="KW-0963">Cytoplasm</keyword>
<evidence type="ECO:0000256" key="3">
    <source>
        <dbReference type="ARBA" id="ARBA00022603"/>
    </source>
</evidence>
<feature type="binding site" evidence="6">
    <location>
        <position position="226"/>
    </location>
    <ligand>
        <name>S-adenosyl-L-methionine</name>
        <dbReference type="ChEBI" id="CHEBI:59789"/>
    </ligand>
</feature>
<dbReference type="EMBL" id="JACIIV010000029">
    <property type="protein sequence ID" value="MBB6228996.1"/>
    <property type="molecule type" value="Genomic_DNA"/>
</dbReference>
<dbReference type="SUPFAM" id="SSF53335">
    <property type="entry name" value="S-adenosyl-L-methionine-dependent methyltransferases"/>
    <property type="match status" value="1"/>
</dbReference>
<keyword evidence="5 6" id="KW-0949">S-adenosyl-L-methionine</keyword>
<dbReference type="HAMAP" id="MF_00735">
    <property type="entry name" value="Methyltr_PrmA"/>
    <property type="match status" value="1"/>
</dbReference>
<dbReference type="GO" id="GO:0008276">
    <property type="term" value="F:protein methyltransferase activity"/>
    <property type="evidence" value="ECO:0007669"/>
    <property type="project" value="UniProtKB-UniRule"/>
</dbReference>
<evidence type="ECO:0000256" key="1">
    <source>
        <dbReference type="ARBA" id="ARBA00009741"/>
    </source>
</evidence>
<accession>A0A841LA27</accession>
<keyword evidence="7" id="KW-0812">Transmembrane</keyword>
<dbReference type="InterPro" id="IPR004498">
    <property type="entry name" value="Ribosomal_PrmA_MeTrfase"/>
</dbReference>
<dbReference type="AlphaFoldDB" id="A0A841LA27"/>
<dbReference type="PANTHER" id="PTHR43648:SF1">
    <property type="entry name" value="ELECTRON TRANSFER FLAVOPROTEIN BETA SUBUNIT LYSINE METHYLTRANSFERASE"/>
    <property type="match status" value="1"/>
</dbReference>
<comment type="similarity">
    <text evidence="1 6">Belongs to the methyltransferase superfamily. PrmA family.</text>
</comment>
<evidence type="ECO:0000256" key="4">
    <source>
        <dbReference type="ARBA" id="ARBA00022679"/>
    </source>
</evidence>
<dbReference type="InterPro" id="IPR029063">
    <property type="entry name" value="SAM-dependent_MTases_sf"/>
</dbReference>
<keyword evidence="9" id="KW-1185">Reference proteome</keyword>
<dbReference type="CDD" id="cd02440">
    <property type="entry name" value="AdoMet_MTases"/>
    <property type="match status" value="1"/>
</dbReference>
<keyword evidence="3 6" id="KW-0489">Methyltransferase</keyword>
<comment type="subcellular location">
    <subcellularLocation>
        <location evidence="6">Cytoplasm</location>
    </subcellularLocation>
</comment>
<comment type="function">
    <text evidence="6">Methylates ribosomal protein L11.</text>
</comment>
<evidence type="ECO:0000256" key="5">
    <source>
        <dbReference type="ARBA" id="ARBA00022691"/>
    </source>
</evidence>
<dbReference type="Pfam" id="PF06325">
    <property type="entry name" value="PrmA"/>
    <property type="match status" value="1"/>
</dbReference>
<comment type="catalytic activity">
    <reaction evidence="6">
        <text>L-lysyl-[protein] + 3 S-adenosyl-L-methionine = N(6),N(6),N(6)-trimethyl-L-lysyl-[protein] + 3 S-adenosyl-L-homocysteine + 3 H(+)</text>
        <dbReference type="Rhea" id="RHEA:54192"/>
        <dbReference type="Rhea" id="RHEA-COMP:9752"/>
        <dbReference type="Rhea" id="RHEA-COMP:13826"/>
        <dbReference type="ChEBI" id="CHEBI:15378"/>
        <dbReference type="ChEBI" id="CHEBI:29969"/>
        <dbReference type="ChEBI" id="CHEBI:57856"/>
        <dbReference type="ChEBI" id="CHEBI:59789"/>
        <dbReference type="ChEBI" id="CHEBI:61961"/>
    </reaction>
</comment>
<evidence type="ECO:0000256" key="6">
    <source>
        <dbReference type="HAMAP-Rule" id="MF_00735"/>
    </source>
</evidence>
<keyword evidence="4 6" id="KW-0808">Transferase</keyword>
<comment type="caution">
    <text evidence="8">The sequence shown here is derived from an EMBL/GenBank/DDBJ whole genome shotgun (WGS) entry which is preliminary data.</text>
</comment>
<reference evidence="8 9" key="1">
    <citation type="submission" date="2020-08" db="EMBL/GenBank/DDBJ databases">
        <title>Genomic Encyclopedia of Type Strains, Phase IV (KMG-IV): sequencing the most valuable type-strain genomes for metagenomic binning, comparative biology and taxonomic classification.</title>
        <authorList>
            <person name="Goeker M."/>
        </authorList>
    </citation>
    <scope>NUCLEOTIDE SEQUENCE [LARGE SCALE GENOMIC DNA]</scope>
    <source>
        <strain evidence="8 9">DSM 102189</strain>
    </source>
</reference>
<dbReference type="Gene3D" id="3.40.50.150">
    <property type="entry name" value="Vaccinia Virus protein VP39"/>
    <property type="match status" value="1"/>
</dbReference>
<name>A0A841LA27_9SPHN</name>
<gene>
    <name evidence="6" type="primary">prmA</name>
    <name evidence="8" type="ORF">FHS79_003194</name>
</gene>
<dbReference type="GO" id="GO:0005737">
    <property type="term" value="C:cytoplasm"/>
    <property type="evidence" value="ECO:0007669"/>
    <property type="project" value="UniProtKB-SubCell"/>
</dbReference>
<evidence type="ECO:0000313" key="9">
    <source>
        <dbReference type="Proteomes" id="UP000538147"/>
    </source>
</evidence>
<evidence type="ECO:0000313" key="8">
    <source>
        <dbReference type="EMBL" id="MBB6228996.1"/>
    </source>
</evidence>
<dbReference type="Proteomes" id="UP000538147">
    <property type="component" value="Unassembled WGS sequence"/>
</dbReference>
<sequence>MACTRAEAEALPNADEAFIDLLDPPTIMVDEPDPHAPDDWVMLAYFDAKPDQALVKRIRTLAPSATSHSLEPLPQEDWVTMSQIGLEPVRAGRFVALTTDHLGARQPGDIALRIEAGLAFGTGQHMTTHGCLAALSALRRNHDFANIADLGTGTGILAMAAARAWPRARTIATDIDPVAVRVARENLAANRLQHGEGAGQVSLITAAGMAHQALRARAPFDLIIANILAGPLIAMAASIAPALAPGGILVLAGLLDVQKRAVQRAYLNQGLVPFSPLQGARQHHRAEWPTLVLTRPRS</sequence>
<dbReference type="GO" id="GO:0005840">
    <property type="term" value="C:ribosome"/>
    <property type="evidence" value="ECO:0007669"/>
    <property type="project" value="UniProtKB-KW"/>
</dbReference>
<keyword evidence="7" id="KW-0472">Membrane</keyword>
<keyword evidence="8" id="KW-0687">Ribonucleoprotein</keyword>
<dbReference type="EC" id="2.1.1.-" evidence="6"/>
<dbReference type="RefSeq" id="WP_184202328.1">
    <property type="nucleotide sequence ID" value="NZ_JACIIV010000029.1"/>
</dbReference>
<evidence type="ECO:0000256" key="7">
    <source>
        <dbReference type="SAM" id="Phobius"/>
    </source>
</evidence>
<protein>
    <recommendedName>
        <fullName evidence="6">Ribosomal protein L11 methyltransferase</fullName>
        <shortName evidence="6">L11 Mtase</shortName>
        <ecNumber evidence="6">2.1.1.-</ecNumber>
    </recommendedName>
</protein>
<feature type="transmembrane region" description="Helical" evidence="7">
    <location>
        <begin position="232"/>
        <end position="255"/>
    </location>
</feature>
<dbReference type="GO" id="GO:0032259">
    <property type="term" value="P:methylation"/>
    <property type="evidence" value="ECO:0007669"/>
    <property type="project" value="UniProtKB-KW"/>
</dbReference>
<feature type="binding site" evidence="6">
    <location>
        <position position="151"/>
    </location>
    <ligand>
        <name>S-adenosyl-L-methionine</name>
        <dbReference type="ChEBI" id="CHEBI:59789"/>
    </ligand>
</feature>
<feature type="binding site" evidence="6">
    <location>
        <position position="174"/>
    </location>
    <ligand>
        <name>S-adenosyl-L-methionine</name>
        <dbReference type="ChEBI" id="CHEBI:59789"/>
    </ligand>
</feature>
<keyword evidence="8" id="KW-0689">Ribosomal protein</keyword>